<reference evidence="2 4" key="1">
    <citation type="submission" date="2015-10" db="EMBL/GenBank/DDBJ databases">
        <title>Draft genome of Bosea thiooxidans.</title>
        <authorList>
            <person name="Wang X."/>
        </authorList>
    </citation>
    <scope>NUCLEOTIDE SEQUENCE [LARGE SCALE GENOMIC DNA]</scope>
    <source>
        <strain evidence="2 4">CGMCC 9174</strain>
    </source>
</reference>
<keyword evidence="1" id="KW-0732">Signal</keyword>
<organism evidence="2 4">
    <name type="scientific">Bosea thiooxidans</name>
    <dbReference type="NCBI Taxonomy" id="53254"/>
    <lineage>
        <taxon>Bacteria</taxon>
        <taxon>Pseudomonadati</taxon>
        <taxon>Pseudomonadota</taxon>
        <taxon>Alphaproteobacteria</taxon>
        <taxon>Hyphomicrobiales</taxon>
        <taxon>Boseaceae</taxon>
        <taxon>Bosea</taxon>
    </lineage>
</organism>
<dbReference type="EMBL" id="LMAR01000042">
    <property type="protein sequence ID" value="KQK30132.1"/>
    <property type="molecule type" value="Genomic_DNA"/>
</dbReference>
<evidence type="ECO:0000313" key="5">
    <source>
        <dbReference type="Proteomes" id="UP000190130"/>
    </source>
</evidence>
<dbReference type="EMBL" id="FUYX01000015">
    <property type="protein sequence ID" value="SKC11665.1"/>
    <property type="molecule type" value="Genomic_DNA"/>
</dbReference>
<dbReference type="AlphaFoldDB" id="A0A0Q3L0E2"/>
<evidence type="ECO:0000313" key="3">
    <source>
        <dbReference type="EMBL" id="SKC11665.1"/>
    </source>
</evidence>
<keyword evidence="4" id="KW-1185">Reference proteome</keyword>
<dbReference type="OrthoDB" id="102964at2"/>
<accession>A0A0Q3L0E2</accession>
<proteinExistence type="predicted"/>
<dbReference type="InterPro" id="IPR009642">
    <property type="entry name" value="DUF1236"/>
</dbReference>
<evidence type="ECO:0000313" key="2">
    <source>
        <dbReference type="EMBL" id="KQK30132.1"/>
    </source>
</evidence>
<dbReference type="STRING" id="53254.SAMN05660750_04383"/>
<evidence type="ECO:0000256" key="1">
    <source>
        <dbReference type="SAM" id="SignalP"/>
    </source>
</evidence>
<name>A0A0Q3L0E2_9HYPH</name>
<dbReference type="Proteomes" id="UP000051562">
    <property type="component" value="Unassembled WGS sequence"/>
</dbReference>
<feature type="signal peptide" evidence="1">
    <location>
        <begin position="1"/>
        <end position="19"/>
    </location>
</feature>
<protein>
    <recommendedName>
        <fullName evidence="6">Glycine zipper</fullName>
    </recommendedName>
</protein>
<evidence type="ECO:0008006" key="6">
    <source>
        <dbReference type="Google" id="ProtNLM"/>
    </source>
</evidence>
<dbReference type="Pfam" id="PF06823">
    <property type="entry name" value="DUF1236"/>
    <property type="match status" value="1"/>
</dbReference>
<feature type="chain" id="PRO_5014520491" description="Glycine zipper" evidence="1">
    <location>
        <begin position="20"/>
        <end position="138"/>
    </location>
</feature>
<dbReference type="Proteomes" id="UP000190130">
    <property type="component" value="Unassembled WGS sequence"/>
</dbReference>
<gene>
    <name evidence="2" type="ORF">ARD30_14860</name>
    <name evidence="3" type="ORF">SAMN05660750_04383</name>
</gene>
<sequence length="138" mass="14397">MKKLALAAMLTVIPALVFAQNPQGAQGGAAGGAAAGAVGGAIVGGPVGAVVGGVGGAVAGGIVGDNTPRFREYVVEQRVPSYSYEEELRVGTVLPQRGVVYHRVPAEFGVRKEYRYTVVNDRPVLVEPRTRRVIQVIE</sequence>
<evidence type="ECO:0000313" key="4">
    <source>
        <dbReference type="Proteomes" id="UP000051562"/>
    </source>
</evidence>
<dbReference type="RefSeq" id="WP_055728536.1">
    <property type="nucleotide sequence ID" value="NZ_FUYX01000015.1"/>
</dbReference>
<reference evidence="3 5" key="2">
    <citation type="submission" date="2017-02" db="EMBL/GenBank/DDBJ databases">
        <authorList>
            <person name="Peterson S.W."/>
        </authorList>
    </citation>
    <scope>NUCLEOTIDE SEQUENCE [LARGE SCALE GENOMIC DNA]</scope>
    <source>
        <strain evidence="3 5">DSM 9653</strain>
    </source>
</reference>